<name>A0A414L4U6_9BACE</name>
<dbReference type="GO" id="GO:0016491">
    <property type="term" value="F:oxidoreductase activity"/>
    <property type="evidence" value="ECO:0007669"/>
    <property type="project" value="UniProtKB-KW"/>
</dbReference>
<dbReference type="InterPro" id="IPR001763">
    <property type="entry name" value="Rhodanese-like_dom"/>
</dbReference>
<gene>
    <name evidence="8" type="ORF">DW712_18150</name>
</gene>
<dbReference type="Pfam" id="PF00581">
    <property type="entry name" value="Rhodanese"/>
    <property type="match status" value="1"/>
</dbReference>
<dbReference type="Proteomes" id="UP000285650">
    <property type="component" value="Unassembled WGS sequence"/>
</dbReference>
<evidence type="ECO:0000256" key="5">
    <source>
        <dbReference type="ARBA" id="ARBA00023002"/>
    </source>
</evidence>
<dbReference type="PRINTS" id="PR00368">
    <property type="entry name" value="FADPNR"/>
</dbReference>
<feature type="domain" description="Rhodanese" evidence="7">
    <location>
        <begin position="463"/>
        <end position="547"/>
    </location>
</feature>
<dbReference type="Pfam" id="PF13686">
    <property type="entry name" value="DrsE_2"/>
    <property type="match status" value="1"/>
</dbReference>
<keyword evidence="6" id="KW-0676">Redox-active center</keyword>
<organism evidence="8 9">
    <name type="scientific">Bacteroides intestinalis</name>
    <dbReference type="NCBI Taxonomy" id="329854"/>
    <lineage>
        <taxon>Bacteria</taxon>
        <taxon>Pseudomonadati</taxon>
        <taxon>Bacteroidota</taxon>
        <taxon>Bacteroidia</taxon>
        <taxon>Bacteroidales</taxon>
        <taxon>Bacteroidaceae</taxon>
        <taxon>Bacteroides</taxon>
    </lineage>
</organism>
<keyword evidence="3" id="KW-0285">Flavoprotein</keyword>
<protein>
    <submittedName>
        <fullName evidence="8">Pyridine nucleotide-disulfide oxidoreductase</fullName>
    </submittedName>
</protein>
<dbReference type="InterPro" id="IPR004099">
    <property type="entry name" value="Pyr_nucl-diS_OxRdtase_dimer"/>
</dbReference>
<dbReference type="CDD" id="cd01524">
    <property type="entry name" value="RHOD_Pyr_redox"/>
    <property type="match status" value="1"/>
</dbReference>
<comment type="cofactor">
    <cofactor evidence="1">
        <name>FAD</name>
        <dbReference type="ChEBI" id="CHEBI:57692"/>
    </cofactor>
</comment>
<dbReference type="InterPro" id="IPR032836">
    <property type="entry name" value="DsrE2-like"/>
</dbReference>
<dbReference type="SUPFAM" id="SSF52821">
    <property type="entry name" value="Rhodanese/Cell cycle control phosphatase"/>
    <property type="match status" value="1"/>
</dbReference>
<evidence type="ECO:0000256" key="3">
    <source>
        <dbReference type="ARBA" id="ARBA00022630"/>
    </source>
</evidence>
<reference evidence="8 9" key="1">
    <citation type="submission" date="2018-08" db="EMBL/GenBank/DDBJ databases">
        <title>A genome reference for cultivated species of the human gut microbiota.</title>
        <authorList>
            <person name="Zou Y."/>
            <person name="Xue W."/>
            <person name="Luo G."/>
        </authorList>
    </citation>
    <scope>NUCLEOTIDE SEQUENCE [LARGE SCALE GENOMIC DNA]</scope>
    <source>
        <strain evidence="8 9">AM27-17</strain>
    </source>
</reference>
<keyword evidence="5" id="KW-0560">Oxidoreductase</keyword>
<dbReference type="InterPro" id="IPR016156">
    <property type="entry name" value="FAD/NAD-linked_Rdtase_dimer_sf"/>
</dbReference>
<comment type="caution">
    <text evidence="8">The sequence shown here is derived from an EMBL/GenBank/DDBJ whole genome shotgun (WGS) entry which is preliminary data.</text>
</comment>
<dbReference type="SMART" id="SM00450">
    <property type="entry name" value="RHOD"/>
    <property type="match status" value="1"/>
</dbReference>
<dbReference type="SUPFAM" id="SSF75169">
    <property type="entry name" value="DsrEFH-like"/>
    <property type="match status" value="1"/>
</dbReference>
<dbReference type="PANTHER" id="PTHR43429:SF1">
    <property type="entry name" value="NAD(P)H SULFUR OXIDOREDUCTASE (COA-DEPENDENT)"/>
    <property type="match status" value="1"/>
</dbReference>
<dbReference type="RefSeq" id="WP_118223162.1">
    <property type="nucleotide sequence ID" value="NZ_JADNIJ010000012.1"/>
</dbReference>
<dbReference type="InterPro" id="IPR050260">
    <property type="entry name" value="FAD-bd_OxRdtase"/>
</dbReference>
<evidence type="ECO:0000256" key="1">
    <source>
        <dbReference type="ARBA" id="ARBA00001974"/>
    </source>
</evidence>
<dbReference type="Gene3D" id="3.30.110.40">
    <property type="entry name" value="TusA-like domain"/>
    <property type="match status" value="1"/>
</dbReference>
<accession>A0A414L4U6</accession>
<dbReference type="Pfam" id="PF02852">
    <property type="entry name" value="Pyr_redox_dim"/>
    <property type="match status" value="1"/>
</dbReference>
<dbReference type="Gene3D" id="3.40.1260.10">
    <property type="entry name" value="DsrEFH-like"/>
    <property type="match status" value="1"/>
</dbReference>
<evidence type="ECO:0000256" key="2">
    <source>
        <dbReference type="ARBA" id="ARBA00009130"/>
    </source>
</evidence>
<dbReference type="InterPro" id="IPR036873">
    <property type="entry name" value="Rhodanese-like_dom_sf"/>
</dbReference>
<dbReference type="InterPro" id="IPR036188">
    <property type="entry name" value="FAD/NAD-bd_sf"/>
</dbReference>
<dbReference type="SUPFAM" id="SSF64307">
    <property type="entry name" value="SirA-like"/>
    <property type="match status" value="1"/>
</dbReference>
<dbReference type="Gene3D" id="3.40.250.10">
    <property type="entry name" value="Rhodanese-like domain"/>
    <property type="match status" value="1"/>
</dbReference>
<evidence type="ECO:0000259" key="7">
    <source>
        <dbReference type="PROSITE" id="PS50206"/>
    </source>
</evidence>
<dbReference type="InterPro" id="IPR027396">
    <property type="entry name" value="DsrEFH-like"/>
</dbReference>
<sequence>MKYIIIGGVAGGATAAARLRRVDEKSDILLLEKGKYISYANCGLPYYIGGVIDEREKLLVQTPASFGQRFRVDVRVENEVIAIHPQNKTITVRTVDGGEYEETYDKLLLSPGATPVRPPLEGIDSEGIFTLRNVEDTDRIKSYLTEHAVKRAVVVGAGFIGLEMAENLHHAGVSVSVVEMGNQVMAPIDFSMAAPVHQHLVQKGVSLYLEEGVTHFQRTEQGITVFLKSGKTIPADMVLLSIGVRPATALAKDTGLKIGEAGGIWVNEYLETSEKDIYAVGDAIEYPHPLTGKPWLNYLANPANRQGRIVADNMVFGNKVSYEGAIGTSIAKVFDMTVASTGLAAKRLKQWEMEYQSSVTHSASHAGYYPDALPLTLKLTFHPVTGKLYGAQCIGYEGVDKRIDQIAGLIKRGGTVYDLMETEHTYAPPFSSAKDPIAIAGYVASNIISGAMPIITWRELVQQKNEVMLIDTRTPEEFSFGSIPGAINIPLDDLRDRMSEVPTSKPVVLFCAVGLRGYLAQRILMGNGYRNVRNLSGGYKLYSAAVAPVPVPDKVATPQVGPIESMVSSSKEPLKINACGLQCPGPIMQVKKAMDTLAPGEQVEIVATDAGFARDASAWCDTTGNRLIGSHEEKGRYTVTIEKGDPAAVCPSSAGAIAGRGKTLILFSDDLDKALATFVLANGAAATGQKVTVFFTFWGLNVLKKVQKPKVKKDIFGKMFGMMLPSSSLKLKLSKMNMFGMGSRMMRFLMKQKGVDSLESLRSQALAQGVEFIACQMSMDMMGISREELLDEVTIGGVATYMERADKANVNLFI</sequence>
<dbReference type="PROSITE" id="PS50206">
    <property type="entry name" value="RHODANESE_3"/>
    <property type="match status" value="1"/>
</dbReference>
<dbReference type="SUPFAM" id="SSF51905">
    <property type="entry name" value="FAD/NAD(P)-binding domain"/>
    <property type="match status" value="1"/>
</dbReference>
<dbReference type="PROSITE" id="PS01148">
    <property type="entry name" value="UPF0033"/>
    <property type="match status" value="1"/>
</dbReference>
<dbReference type="EMBL" id="QSKV01000013">
    <property type="protein sequence ID" value="RHE89631.1"/>
    <property type="molecule type" value="Genomic_DNA"/>
</dbReference>
<dbReference type="Gene3D" id="3.50.50.60">
    <property type="entry name" value="FAD/NAD(P)-binding domain"/>
    <property type="match status" value="2"/>
</dbReference>
<comment type="similarity">
    <text evidence="2">Belongs to the class-III pyridine nucleotide-disulfide oxidoreductase family.</text>
</comment>
<evidence type="ECO:0000313" key="8">
    <source>
        <dbReference type="EMBL" id="RHE89631.1"/>
    </source>
</evidence>
<keyword evidence="4" id="KW-0274">FAD</keyword>
<dbReference type="PRINTS" id="PR00411">
    <property type="entry name" value="PNDRDTASEI"/>
</dbReference>
<dbReference type="InterPro" id="IPR036868">
    <property type="entry name" value="TusA-like_sf"/>
</dbReference>
<evidence type="ECO:0000256" key="4">
    <source>
        <dbReference type="ARBA" id="ARBA00022827"/>
    </source>
</evidence>
<dbReference type="InterPro" id="IPR023753">
    <property type="entry name" value="FAD/NAD-binding_dom"/>
</dbReference>
<proteinExistence type="inferred from homology"/>
<dbReference type="SUPFAM" id="SSF55424">
    <property type="entry name" value="FAD/NAD-linked reductases, dimerisation (C-terminal) domain"/>
    <property type="match status" value="1"/>
</dbReference>
<dbReference type="PANTHER" id="PTHR43429">
    <property type="entry name" value="PYRIDINE NUCLEOTIDE-DISULFIDE OXIDOREDUCTASE DOMAIN-CONTAINING"/>
    <property type="match status" value="1"/>
</dbReference>
<dbReference type="Pfam" id="PF01206">
    <property type="entry name" value="TusA"/>
    <property type="match status" value="1"/>
</dbReference>
<dbReference type="InterPro" id="IPR001455">
    <property type="entry name" value="TusA-like"/>
</dbReference>
<evidence type="ECO:0000256" key="6">
    <source>
        <dbReference type="ARBA" id="ARBA00023284"/>
    </source>
</evidence>
<dbReference type="AlphaFoldDB" id="A0A414L4U6"/>
<evidence type="ECO:0000313" key="9">
    <source>
        <dbReference type="Proteomes" id="UP000285650"/>
    </source>
</evidence>
<dbReference type="Pfam" id="PF07992">
    <property type="entry name" value="Pyr_redox_2"/>
    <property type="match status" value="1"/>
</dbReference>